<proteinExistence type="predicted"/>
<evidence type="ECO:0000313" key="2">
    <source>
        <dbReference type="Proteomes" id="UP001055868"/>
    </source>
</evidence>
<organism evidence="1 2">
    <name type="scientific">Brachybacterium kimchii</name>
    <dbReference type="NCBI Taxonomy" id="2942909"/>
    <lineage>
        <taxon>Bacteria</taxon>
        <taxon>Bacillati</taxon>
        <taxon>Actinomycetota</taxon>
        <taxon>Actinomycetes</taxon>
        <taxon>Micrococcales</taxon>
        <taxon>Dermabacteraceae</taxon>
        <taxon>Brachybacterium</taxon>
    </lineage>
</organism>
<accession>A0ABY4N7Y1</accession>
<dbReference type="RefSeq" id="WP_249480016.1">
    <property type="nucleotide sequence ID" value="NZ_CP097218.1"/>
</dbReference>
<dbReference type="EMBL" id="CP097218">
    <property type="protein sequence ID" value="UQN30647.1"/>
    <property type="molecule type" value="Genomic_DNA"/>
</dbReference>
<evidence type="ECO:0000313" key="1">
    <source>
        <dbReference type="EMBL" id="UQN30647.1"/>
    </source>
</evidence>
<name>A0ABY4N7Y1_9MICO</name>
<keyword evidence="2" id="KW-1185">Reference proteome</keyword>
<dbReference type="Proteomes" id="UP001055868">
    <property type="component" value="Chromosome"/>
</dbReference>
<reference evidence="1" key="1">
    <citation type="submission" date="2022-05" db="EMBL/GenBank/DDBJ databases">
        <title>Genomic analysis of Brachybacterium sp. CBA3104.</title>
        <authorList>
            <person name="Roh S.W."/>
            <person name="Kim Y.B."/>
            <person name="Kim Y."/>
        </authorList>
    </citation>
    <scope>NUCLEOTIDE SEQUENCE</scope>
    <source>
        <strain evidence="1">CBA3104</strain>
    </source>
</reference>
<sequence length="68" mass="7658">MSDASSASLFSWAELPKEEAEVTFETFEDDEGDYVKPVRVDYPATETRPARAFVPLRNGWVETDQGSE</sequence>
<gene>
    <name evidence="1" type="ORF">M4486_04920</name>
</gene>
<protein>
    <submittedName>
        <fullName evidence="1">Uncharacterized protein</fullName>
    </submittedName>
</protein>